<accession>C4JX94</accession>
<dbReference type="EMBL" id="CH476618">
    <property type="protein sequence ID" value="EEP81402.1"/>
    <property type="molecule type" value="Genomic_DNA"/>
</dbReference>
<keyword evidence="3" id="KW-1185">Reference proteome</keyword>
<dbReference type="Proteomes" id="UP000002058">
    <property type="component" value="Unassembled WGS sequence"/>
</dbReference>
<dbReference type="eggNOG" id="ENOG502SZT9">
    <property type="taxonomic scope" value="Eukaryota"/>
</dbReference>
<dbReference type="OMA" id="FEQEKWH"/>
<sequence length="231" mass="25776">MSSFTAINHPGVVDPAAKGDDIEATTASDVPDIKAEENEEENMAQPEPKGKKAKETKVPTTPRKRGRKPAVKKEASAIKTENSDDDTKEHLDEDSPQKKAKSTPGKKGRPIPTSYDAACEEDKMLLRLKDQENKTWAEIASAWKEMTGEAAKGTTLSTRYMRIKANFIVLSKEDEAALLKVKKEIEDKFESEKWQRLAEALEQASGKKFPPLTLQKKFKELDKKGVSDEIF</sequence>
<evidence type="ECO:0000313" key="3">
    <source>
        <dbReference type="Proteomes" id="UP000002058"/>
    </source>
</evidence>
<dbReference type="VEuPathDB" id="FungiDB:UREG_06267"/>
<organism evidence="2 3">
    <name type="scientific">Uncinocarpus reesii (strain UAMH 1704)</name>
    <dbReference type="NCBI Taxonomy" id="336963"/>
    <lineage>
        <taxon>Eukaryota</taxon>
        <taxon>Fungi</taxon>
        <taxon>Dikarya</taxon>
        <taxon>Ascomycota</taxon>
        <taxon>Pezizomycotina</taxon>
        <taxon>Eurotiomycetes</taxon>
        <taxon>Eurotiomycetidae</taxon>
        <taxon>Onygenales</taxon>
        <taxon>Onygenaceae</taxon>
        <taxon>Uncinocarpus</taxon>
    </lineage>
</organism>
<dbReference type="RefSeq" id="XP_002583300.1">
    <property type="nucleotide sequence ID" value="XM_002583254.1"/>
</dbReference>
<gene>
    <name evidence="2" type="ORF">UREG_06267</name>
</gene>
<name>C4JX94_UNCRE</name>
<feature type="region of interest" description="Disordered" evidence="1">
    <location>
        <begin position="1"/>
        <end position="116"/>
    </location>
</feature>
<dbReference type="GeneID" id="8441620"/>
<dbReference type="InParanoid" id="C4JX94"/>
<feature type="compositionally biased region" description="Basic residues" evidence="1">
    <location>
        <begin position="98"/>
        <end position="109"/>
    </location>
</feature>
<feature type="compositionally biased region" description="Basic and acidic residues" evidence="1">
    <location>
        <begin position="71"/>
        <end position="97"/>
    </location>
</feature>
<proteinExistence type="predicted"/>
<protein>
    <submittedName>
        <fullName evidence="2">Uncharacterized protein</fullName>
    </submittedName>
</protein>
<evidence type="ECO:0000313" key="2">
    <source>
        <dbReference type="EMBL" id="EEP81402.1"/>
    </source>
</evidence>
<evidence type="ECO:0000256" key="1">
    <source>
        <dbReference type="SAM" id="MobiDB-lite"/>
    </source>
</evidence>
<reference evidence="3" key="1">
    <citation type="journal article" date="2009" name="Genome Res.">
        <title>Comparative genomic analyses of the human fungal pathogens Coccidioides and their relatives.</title>
        <authorList>
            <person name="Sharpton T.J."/>
            <person name="Stajich J.E."/>
            <person name="Rounsley S.D."/>
            <person name="Gardner M.J."/>
            <person name="Wortman J.R."/>
            <person name="Jordar V.S."/>
            <person name="Maiti R."/>
            <person name="Kodira C.D."/>
            <person name="Neafsey D.E."/>
            <person name="Zeng Q."/>
            <person name="Hung C.-Y."/>
            <person name="McMahan C."/>
            <person name="Muszewska A."/>
            <person name="Grynberg M."/>
            <person name="Mandel M.A."/>
            <person name="Kellner E.M."/>
            <person name="Barker B.M."/>
            <person name="Galgiani J.N."/>
            <person name="Orbach M.J."/>
            <person name="Kirkland T.N."/>
            <person name="Cole G.T."/>
            <person name="Henn M.R."/>
            <person name="Birren B.W."/>
            <person name="Taylor J.W."/>
        </authorList>
    </citation>
    <scope>NUCLEOTIDE SEQUENCE [LARGE SCALE GENOMIC DNA]</scope>
    <source>
        <strain evidence="3">UAMH 1704</strain>
    </source>
</reference>
<dbReference type="AlphaFoldDB" id="C4JX94"/>
<dbReference type="KEGG" id="ure:UREG_06267"/>
<feature type="compositionally biased region" description="Basic and acidic residues" evidence="1">
    <location>
        <begin position="48"/>
        <end position="57"/>
    </location>
</feature>
<dbReference type="HOGENOM" id="CLU_089680_0_0_1"/>
<dbReference type="OrthoDB" id="4187552at2759"/>